<evidence type="ECO:0000313" key="8">
    <source>
        <dbReference type="Proteomes" id="UP000637643"/>
    </source>
</evidence>
<evidence type="ECO:0000256" key="5">
    <source>
        <dbReference type="ARBA" id="ARBA00023136"/>
    </source>
</evidence>
<protein>
    <submittedName>
        <fullName evidence="7">Holin</fullName>
    </submittedName>
</protein>
<comment type="subcellular location">
    <subcellularLocation>
        <location evidence="1">Cell membrane</location>
        <topology evidence="1">Multi-pass membrane protein</topology>
    </subcellularLocation>
</comment>
<dbReference type="Pfam" id="PF03788">
    <property type="entry name" value="LrgA"/>
    <property type="match status" value="1"/>
</dbReference>
<proteinExistence type="predicted"/>
<evidence type="ECO:0000256" key="2">
    <source>
        <dbReference type="ARBA" id="ARBA00022475"/>
    </source>
</evidence>
<feature type="transmembrane region" description="Helical" evidence="6">
    <location>
        <begin position="90"/>
        <end position="114"/>
    </location>
</feature>
<evidence type="ECO:0000256" key="6">
    <source>
        <dbReference type="SAM" id="Phobius"/>
    </source>
</evidence>
<evidence type="ECO:0000256" key="1">
    <source>
        <dbReference type="ARBA" id="ARBA00004651"/>
    </source>
</evidence>
<dbReference type="Proteomes" id="UP000637643">
    <property type="component" value="Unassembled WGS sequence"/>
</dbReference>
<sequence length="137" mass="14858">MKIIRILAQIAPLYVFYMAGDYLQKLLHLPIPGSIVGLLLLFVLLLCKVIPVRFIDYGASAILSYLPLFFIPATAGIVNHMDIFSGRGVLLILVLVVSTALTIGVAAHSSQWLAALSSRRNGRGLSGRSLRAKGKEL</sequence>
<dbReference type="AlphaFoldDB" id="A0A917C5K5"/>
<feature type="transmembrane region" description="Helical" evidence="6">
    <location>
        <begin position="54"/>
        <end position="78"/>
    </location>
</feature>
<feature type="transmembrane region" description="Helical" evidence="6">
    <location>
        <begin position="26"/>
        <end position="47"/>
    </location>
</feature>
<dbReference type="PANTHER" id="PTHR33931:SF6">
    <property type="entry name" value="INTEGRAL MEMBRANE PROTEIN YXZK-RELATED"/>
    <property type="match status" value="1"/>
</dbReference>
<reference evidence="7" key="2">
    <citation type="submission" date="2020-09" db="EMBL/GenBank/DDBJ databases">
        <authorList>
            <person name="Sun Q."/>
            <person name="Zhou Y."/>
        </authorList>
    </citation>
    <scope>NUCLEOTIDE SEQUENCE</scope>
    <source>
        <strain evidence="7">CGMCC 1.16134</strain>
    </source>
</reference>
<dbReference type="InterPro" id="IPR005538">
    <property type="entry name" value="LrgA/CidA"/>
</dbReference>
<dbReference type="PANTHER" id="PTHR33931">
    <property type="entry name" value="HOLIN-LIKE PROTEIN CIDA-RELATED"/>
    <property type="match status" value="1"/>
</dbReference>
<organism evidence="7 8">
    <name type="scientific">Paenibacillus albidus</name>
    <dbReference type="NCBI Taxonomy" id="2041023"/>
    <lineage>
        <taxon>Bacteria</taxon>
        <taxon>Bacillati</taxon>
        <taxon>Bacillota</taxon>
        <taxon>Bacilli</taxon>
        <taxon>Bacillales</taxon>
        <taxon>Paenibacillaceae</taxon>
        <taxon>Paenibacillus</taxon>
    </lineage>
</organism>
<evidence type="ECO:0000313" key="7">
    <source>
        <dbReference type="EMBL" id="GGF71123.1"/>
    </source>
</evidence>
<keyword evidence="2" id="KW-1003">Cell membrane</keyword>
<reference evidence="7" key="1">
    <citation type="journal article" date="2014" name="Int. J. Syst. Evol. Microbiol.">
        <title>Complete genome sequence of Corynebacterium casei LMG S-19264T (=DSM 44701T), isolated from a smear-ripened cheese.</title>
        <authorList>
            <consortium name="US DOE Joint Genome Institute (JGI-PGF)"/>
            <person name="Walter F."/>
            <person name="Albersmeier A."/>
            <person name="Kalinowski J."/>
            <person name="Ruckert C."/>
        </authorList>
    </citation>
    <scope>NUCLEOTIDE SEQUENCE</scope>
    <source>
        <strain evidence="7">CGMCC 1.16134</strain>
    </source>
</reference>
<evidence type="ECO:0000256" key="3">
    <source>
        <dbReference type="ARBA" id="ARBA00022692"/>
    </source>
</evidence>
<dbReference type="NCBIfam" id="NF002460">
    <property type="entry name" value="PRK01658.1"/>
    <property type="match status" value="1"/>
</dbReference>
<name>A0A917C5K5_9BACL</name>
<dbReference type="RefSeq" id="WP_189023534.1">
    <property type="nucleotide sequence ID" value="NZ_BMKR01000005.1"/>
</dbReference>
<keyword evidence="4 6" id="KW-1133">Transmembrane helix</keyword>
<dbReference type="GO" id="GO:0005886">
    <property type="term" value="C:plasma membrane"/>
    <property type="evidence" value="ECO:0007669"/>
    <property type="project" value="UniProtKB-SubCell"/>
</dbReference>
<dbReference type="EMBL" id="BMKR01000005">
    <property type="protein sequence ID" value="GGF71123.1"/>
    <property type="molecule type" value="Genomic_DNA"/>
</dbReference>
<keyword evidence="5 6" id="KW-0472">Membrane</keyword>
<keyword evidence="3 6" id="KW-0812">Transmembrane</keyword>
<accession>A0A917C5K5</accession>
<gene>
    <name evidence="7" type="ORF">GCM10010912_15350</name>
</gene>
<evidence type="ECO:0000256" key="4">
    <source>
        <dbReference type="ARBA" id="ARBA00022989"/>
    </source>
</evidence>
<keyword evidence="8" id="KW-1185">Reference proteome</keyword>
<comment type="caution">
    <text evidence="7">The sequence shown here is derived from an EMBL/GenBank/DDBJ whole genome shotgun (WGS) entry which is preliminary data.</text>
</comment>